<dbReference type="EMBL" id="JABEZW010000009">
    <property type="protein sequence ID" value="MBA0776090.1"/>
    <property type="molecule type" value="Genomic_DNA"/>
</dbReference>
<proteinExistence type="predicted"/>
<gene>
    <name evidence="1" type="ORF">Gotri_011144</name>
</gene>
<name>A0A7J9ESR4_9ROSI</name>
<protein>
    <recommendedName>
        <fullName evidence="3">Reverse transcriptase zinc-binding domain-containing protein</fullName>
    </recommendedName>
</protein>
<comment type="caution">
    <text evidence="1">The sequence shown here is derived from an EMBL/GenBank/DDBJ whole genome shotgun (WGS) entry which is preliminary data.</text>
</comment>
<dbReference type="InterPro" id="IPR052929">
    <property type="entry name" value="RNase_H-like_EbsB-rel"/>
</dbReference>
<dbReference type="AlphaFoldDB" id="A0A7J9ESR4"/>
<organism evidence="1 2">
    <name type="scientific">Gossypium trilobum</name>
    <dbReference type="NCBI Taxonomy" id="34281"/>
    <lineage>
        <taxon>Eukaryota</taxon>
        <taxon>Viridiplantae</taxon>
        <taxon>Streptophyta</taxon>
        <taxon>Embryophyta</taxon>
        <taxon>Tracheophyta</taxon>
        <taxon>Spermatophyta</taxon>
        <taxon>Magnoliopsida</taxon>
        <taxon>eudicotyledons</taxon>
        <taxon>Gunneridae</taxon>
        <taxon>Pentapetalae</taxon>
        <taxon>rosids</taxon>
        <taxon>malvids</taxon>
        <taxon>Malvales</taxon>
        <taxon>Malvaceae</taxon>
        <taxon>Malvoideae</taxon>
        <taxon>Gossypium</taxon>
    </lineage>
</organism>
<evidence type="ECO:0000313" key="1">
    <source>
        <dbReference type="EMBL" id="MBA0776090.1"/>
    </source>
</evidence>
<accession>A0A7J9ESR4</accession>
<sequence length="333" mass="37807">MFGQRKRNLSISTFFDNALNGTLRVSRLLESKKGDLRQCYNRWWWLGGVQVTARGMPVDMAKAAALMARCDLRLPGSNIWNHALIANIFSDDEANKIGRIPIPLSYQPDKLVSSGDKSGIYSKLHYRQICSENRCLRCRDVSGSNIHVAHDCLFAKDALWFSQNKLLHDKKEQTVEEVITFIRGYGCEYRDLTDNLQHPRPREMIHWNPPPSNWVKMNVGVGFSNAKQLATSRFVIRNAEGFILGSGFRVHNLVTTTTTTGVIAALHGLQFASDMSFLQVWAGSFSGYRFEFTTHQGNFVVHALAEEGMRRLEDCFWVEDAPMEAEELADVDR</sequence>
<dbReference type="Proteomes" id="UP000593568">
    <property type="component" value="Unassembled WGS sequence"/>
</dbReference>
<evidence type="ECO:0000313" key="2">
    <source>
        <dbReference type="Proteomes" id="UP000593568"/>
    </source>
</evidence>
<evidence type="ECO:0008006" key="3">
    <source>
        <dbReference type="Google" id="ProtNLM"/>
    </source>
</evidence>
<dbReference type="PANTHER" id="PTHR47074:SF61">
    <property type="entry name" value="RNASE H TYPE-1 DOMAIN-CONTAINING PROTEIN"/>
    <property type="match status" value="1"/>
</dbReference>
<keyword evidence="2" id="KW-1185">Reference proteome</keyword>
<reference evidence="1 2" key="1">
    <citation type="journal article" date="2019" name="Genome Biol. Evol.">
        <title>Insights into the evolution of the New World diploid cottons (Gossypium, subgenus Houzingenia) based on genome sequencing.</title>
        <authorList>
            <person name="Grover C.E."/>
            <person name="Arick M.A. 2nd"/>
            <person name="Thrash A."/>
            <person name="Conover J.L."/>
            <person name="Sanders W.S."/>
            <person name="Peterson D.G."/>
            <person name="Frelichowski J.E."/>
            <person name="Scheffler J.A."/>
            <person name="Scheffler B.E."/>
            <person name="Wendel J.F."/>
        </authorList>
    </citation>
    <scope>NUCLEOTIDE SEQUENCE [LARGE SCALE GENOMIC DNA]</scope>
    <source>
        <strain evidence="1">8</strain>
        <tissue evidence="1">Leaf</tissue>
    </source>
</reference>
<dbReference type="PANTHER" id="PTHR47074">
    <property type="entry name" value="BNAC02G40300D PROTEIN"/>
    <property type="match status" value="1"/>
</dbReference>